<gene>
    <name evidence="1" type="ORF">XBP1_2820073</name>
</gene>
<evidence type="ECO:0000313" key="2">
    <source>
        <dbReference type="Proteomes" id="UP000028511"/>
    </source>
</evidence>
<comment type="caution">
    <text evidence="1">The sequence shown here is derived from an EMBL/GenBank/DDBJ whole genome shotgun (WGS) entry which is preliminary data.</text>
</comment>
<name>A0A077NIZ6_XENBV</name>
<dbReference type="Proteomes" id="UP000028511">
    <property type="component" value="Unassembled WGS sequence"/>
</dbReference>
<reference evidence="1" key="1">
    <citation type="submission" date="2013-07" db="EMBL/GenBank/DDBJ databases">
        <title>Sub-species coevolution in mutualistic symbiosis.</title>
        <authorList>
            <person name="Murfin K."/>
            <person name="Klassen J."/>
            <person name="Lee M."/>
            <person name="Forst S."/>
            <person name="Stock P."/>
            <person name="Goodrich-Blair H."/>
        </authorList>
    </citation>
    <scope>NUCLEOTIDE SEQUENCE [LARGE SCALE GENOMIC DNA]</scope>
    <source>
        <strain evidence="1">Puntauvense</strain>
    </source>
</reference>
<dbReference type="EMBL" id="CBSW010000204">
    <property type="protein sequence ID" value="CDG97835.1"/>
    <property type="molecule type" value="Genomic_DNA"/>
</dbReference>
<dbReference type="HOGENOM" id="CLU_3426828_0_0_6"/>
<dbReference type="AlphaFoldDB" id="A0A077NIZ6"/>
<sequence length="21" mass="2559">MEQNITWEQGEYWVTTDKTKA</sequence>
<protein>
    <submittedName>
        <fullName evidence="1">Uncharacterized protein</fullName>
    </submittedName>
</protein>
<evidence type="ECO:0000313" key="1">
    <source>
        <dbReference type="EMBL" id="CDG97835.1"/>
    </source>
</evidence>
<accession>A0A077NIZ6</accession>
<proteinExistence type="predicted"/>
<organism evidence="1 2">
    <name type="scientific">Xenorhabdus bovienii str. puntauvense</name>
    <dbReference type="NCBI Taxonomy" id="1398201"/>
    <lineage>
        <taxon>Bacteria</taxon>
        <taxon>Pseudomonadati</taxon>
        <taxon>Pseudomonadota</taxon>
        <taxon>Gammaproteobacteria</taxon>
        <taxon>Enterobacterales</taxon>
        <taxon>Morganellaceae</taxon>
        <taxon>Xenorhabdus</taxon>
    </lineage>
</organism>